<reference evidence="2" key="1">
    <citation type="journal article" date="2018" name="Data Brief">
        <title>Genome sequence data from 17 accessions of Ensete ventricosum, a staple food crop for millions in Ethiopia.</title>
        <authorList>
            <person name="Yemataw Z."/>
            <person name="Muzemil S."/>
            <person name="Ambachew D."/>
            <person name="Tripathi L."/>
            <person name="Tesfaye K."/>
            <person name="Chala A."/>
            <person name="Farbos A."/>
            <person name="O'Neill P."/>
            <person name="Moore K."/>
            <person name="Grant M."/>
            <person name="Studholme D.J."/>
        </authorList>
    </citation>
    <scope>NUCLEOTIDE SEQUENCE [LARGE SCALE GENOMIC DNA]</scope>
    <source>
        <tissue evidence="2">Leaf</tissue>
    </source>
</reference>
<dbReference type="Proteomes" id="UP000290560">
    <property type="component" value="Unassembled WGS sequence"/>
</dbReference>
<feature type="compositionally biased region" description="Low complexity" evidence="1">
    <location>
        <begin position="21"/>
        <end position="30"/>
    </location>
</feature>
<sequence length="142" mass="15547">MVQGSSPEEDRDSSKDCRGALGDSSKGLGSSLGIRLEIAGRRPKDSSQECRRLSDLWDERRLDRLYPRIKAATSDCQRLNCLGPTSGDIDASSTLTTSFLSDFMKVKKLNREDLLVVAVAVERLEVSTKLEAAEAKLVVAMV</sequence>
<protein>
    <submittedName>
        <fullName evidence="2">Uncharacterized protein</fullName>
    </submittedName>
</protein>
<name>A0A445M9X3_ENSVE</name>
<accession>A0A445M9X3</accession>
<organism evidence="2">
    <name type="scientific">Ensete ventricosum</name>
    <name type="common">Abyssinian banana</name>
    <name type="synonym">Musa ensete</name>
    <dbReference type="NCBI Taxonomy" id="4639"/>
    <lineage>
        <taxon>Eukaryota</taxon>
        <taxon>Viridiplantae</taxon>
        <taxon>Streptophyta</taxon>
        <taxon>Embryophyta</taxon>
        <taxon>Tracheophyta</taxon>
        <taxon>Spermatophyta</taxon>
        <taxon>Magnoliopsida</taxon>
        <taxon>Liliopsida</taxon>
        <taxon>Zingiberales</taxon>
        <taxon>Musaceae</taxon>
        <taxon>Ensete</taxon>
    </lineage>
</organism>
<feature type="region of interest" description="Disordered" evidence="1">
    <location>
        <begin position="1"/>
        <end position="30"/>
    </location>
</feature>
<evidence type="ECO:0000313" key="2">
    <source>
        <dbReference type="EMBL" id="RZR71055.1"/>
    </source>
</evidence>
<proteinExistence type="predicted"/>
<evidence type="ECO:0000256" key="1">
    <source>
        <dbReference type="SAM" id="MobiDB-lite"/>
    </source>
</evidence>
<gene>
    <name evidence="2" type="ORF">BHM03_00003061</name>
</gene>
<dbReference type="EMBL" id="KV875485">
    <property type="protein sequence ID" value="RZR71055.1"/>
    <property type="molecule type" value="Genomic_DNA"/>
</dbReference>
<dbReference type="AlphaFoldDB" id="A0A445M9X3"/>